<gene>
    <name evidence="8" type="ORF">LSAA_10304</name>
</gene>
<keyword evidence="2" id="KW-0344">Guanine-nucleotide releasing factor</keyword>
<dbReference type="InterPro" id="IPR051336">
    <property type="entry name" value="RhoGEF_Guanine_NuclExch_SF"/>
</dbReference>
<dbReference type="GO" id="GO:0019898">
    <property type="term" value="C:extrinsic component of membrane"/>
    <property type="evidence" value="ECO:0007669"/>
    <property type="project" value="TreeGrafter"/>
</dbReference>
<dbReference type="Pfam" id="PF22697">
    <property type="entry name" value="SOS1_NGEF_PH"/>
    <property type="match status" value="1"/>
</dbReference>
<feature type="region of interest" description="Disordered" evidence="7">
    <location>
        <begin position="94"/>
        <end position="131"/>
    </location>
</feature>
<dbReference type="SMART" id="SM00060">
    <property type="entry name" value="FN3"/>
    <property type="match status" value="1"/>
</dbReference>
<dbReference type="InterPro" id="IPR035899">
    <property type="entry name" value="DBL_dom_sf"/>
</dbReference>
<feature type="compositionally biased region" description="Basic and acidic residues" evidence="7">
    <location>
        <begin position="332"/>
        <end position="341"/>
    </location>
</feature>
<feature type="compositionally biased region" description="Basic and acidic residues" evidence="7">
    <location>
        <begin position="241"/>
        <end position="250"/>
    </location>
</feature>
<feature type="compositionally biased region" description="Low complexity" evidence="7">
    <location>
        <begin position="54"/>
        <end position="67"/>
    </location>
</feature>
<dbReference type="SMART" id="SM00325">
    <property type="entry name" value="RhoGEF"/>
    <property type="match status" value="1"/>
</dbReference>
<evidence type="ECO:0000256" key="1">
    <source>
        <dbReference type="ARBA" id="ARBA00022443"/>
    </source>
</evidence>
<dbReference type="PROSITE" id="PS50853">
    <property type="entry name" value="FN3"/>
    <property type="match status" value="1"/>
</dbReference>
<dbReference type="PANTHER" id="PTHR22826">
    <property type="entry name" value="RHO GUANINE EXCHANGE FACTOR-RELATED"/>
    <property type="match status" value="1"/>
</dbReference>
<dbReference type="Gene3D" id="2.30.30.40">
    <property type="entry name" value="SH3 Domains"/>
    <property type="match status" value="1"/>
</dbReference>
<feature type="compositionally biased region" description="Polar residues" evidence="7">
    <location>
        <begin position="318"/>
        <end position="331"/>
    </location>
</feature>
<dbReference type="SUPFAM" id="SSF49265">
    <property type="entry name" value="Fibronectin type III"/>
    <property type="match status" value="1"/>
</dbReference>
<dbReference type="InterPro" id="IPR036028">
    <property type="entry name" value="SH3-like_dom_sf"/>
</dbReference>
<dbReference type="Gene3D" id="2.60.40.10">
    <property type="entry name" value="Immunoglobulins"/>
    <property type="match status" value="1"/>
</dbReference>
<dbReference type="InterPro" id="IPR055251">
    <property type="entry name" value="SOS1_NGEF_PH"/>
</dbReference>
<feature type="compositionally biased region" description="Polar residues" evidence="7">
    <location>
        <begin position="230"/>
        <end position="240"/>
    </location>
</feature>
<dbReference type="PROSITE" id="PS00107">
    <property type="entry name" value="PROTEIN_KINASE_ATP"/>
    <property type="match status" value="1"/>
</dbReference>
<feature type="binding site" evidence="6">
    <location>
        <position position="1110"/>
    </location>
    <ligand>
        <name>ATP</name>
        <dbReference type="ChEBI" id="CHEBI:30616"/>
    </ligand>
</feature>
<dbReference type="Proteomes" id="UP000675881">
    <property type="component" value="Chromosome 5"/>
</dbReference>
<feature type="region of interest" description="Disordered" evidence="7">
    <location>
        <begin position="180"/>
        <end position="204"/>
    </location>
</feature>
<dbReference type="InterPro" id="IPR008271">
    <property type="entry name" value="Ser/Thr_kinase_AS"/>
</dbReference>
<dbReference type="PROSITE" id="PS50011">
    <property type="entry name" value="PROTEIN_KINASE_DOM"/>
    <property type="match status" value="1"/>
</dbReference>
<dbReference type="EMBL" id="HG994584">
    <property type="protein sequence ID" value="CAF2936194.1"/>
    <property type="molecule type" value="Genomic_DNA"/>
</dbReference>
<organism evidence="8 9">
    <name type="scientific">Lepeophtheirus salmonis</name>
    <name type="common">Salmon louse</name>
    <name type="synonym">Caligus salmonis</name>
    <dbReference type="NCBI Taxonomy" id="72036"/>
    <lineage>
        <taxon>Eukaryota</taxon>
        <taxon>Metazoa</taxon>
        <taxon>Ecdysozoa</taxon>
        <taxon>Arthropoda</taxon>
        <taxon>Crustacea</taxon>
        <taxon>Multicrustacea</taxon>
        <taxon>Hexanauplia</taxon>
        <taxon>Copepoda</taxon>
        <taxon>Siphonostomatoida</taxon>
        <taxon>Caligidae</taxon>
        <taxon>Lepeophtheirus</taxon>
    </lineage>
</organism>
<evidence type="ECO:0000256" key="7">
    <source>
        <dbReference type="SAM" id="MobiDB-lite"/>
    </source>
</evidence>
<name>A0A7R8CXX2_LEPSM</name>
<dbReference type="PROSITE" id="PS50010">
    <property type="entry name" value="DH_2"/>
    <property type="match status" value="1"/>
</dbReference>
<dbReference type="Gene3D" id="1.10.510.10">
    <property type="entry name" value="Transferase(Phosphotransferase) domain 1"/>
    <property type="match status" value="1"/>
</dbReference>
<dbReference type="SUPFAM" id="SSF50044">
    <property type="entry name" value="SH3-domain"/>
    <property type="match status" value="1"/>
</dbReference>
<dbReference type="InterPro" id="IPR011993">
    <property type="entry name" value="PH-like_dom_sf"/>
</dbReference>
<dbReference type="SMART" id="SM00220">
    <property type="entry name" value="S_TKc"/>
    <property type="match status" value="1"/>
</dbReference>
<feature type="compositionally biased region" description="Basic residues" evidence="7">
    <location>
        <begin position="738"/>
        <end position="747"/>
    </location>
</feature>
<feature type="region of interest" description="Disordered" evidence="7">
    <location>
        <begin position="712"/>
        <end position="783"/>
    </location>
</feature>
<dbReference type="InterPro" id="IPR036116">
    <property type="entry name" value="FN3_sf"/>
</dbReference>
<keyword evidence="9" id="KW-1185">Reference proteome</keyword>
<dbReference type="PANTHER" id="PTHR22826:SF106">
    <property type="entry name" value="TRIO, ISOFORM A"/>
    <property type="match status" value="1"/>
</dbReference>
<dbReference type="Pfam" id="PF00621">
    <property type="entry name" value="RhoGEF"/>
    <property type="match status" value="1"/>
</dbReference>
<dbReference type="GO" id="GO:0004672">
    <property type="term" value="F:protein kinase activity"/>
    <property type="evidence" value="ECO:0007669"/>
    <property type="project" value="InterPro"/>
</dbReference>
<feature type="region of interest" description="Disordered" evidence="7">
    <location>
        <begin position="28"/>
        <end position="67"/>
    </location>
</feature>
<feature type="region of interest" description="Disordered" evidence="7">
    <location>
        <begin position="230"/>
        <end position="352"/>
    </location>
</feature>
<dbReference type="InterPro" id="IPR013783">
    <property type="entry name" value="Ig-like_fold"/>
</dbReference>
<dbReference type="InterPro" id="IPR017441">
    <property type="entry name" value="Protein_kinase_ATP_BS"/>
</dbReference>
<evidence type="ECO:0000313" key="9">
    <source>
        <dbReference type="Proteomes" id="UP000675881"/>
    </source>
</evidence>
<dbReference type="GO" id="GO:0005085">
    <property type="term" value="F:guanyl-nucleotide exchange factor activity"/>
    <property type="evidence" value="ECO:0007669"/>
    <property type="project" value="UniProtKB-KW"/>
</dbReference>
<dbReference type="Gene3D" id="3.30.200.20">
    <property type="entry name" value="Phosphorylase Kinase, domain 1"/>
    <property type="match status" value="1"/>
</dbReference>
<dbReference type="CDD" id="cd13241">
    <property type="entry name" value="PH2_Kalirin_Trio_p63RhoGEF"/>
    <property type="match status" value="1"/>
</dbReference>
<dbReference type="GO" id="GO:0005737">
    <property type="term" value="C:cytoplasm"/>
    <property type="evidence" value="ECO:0007669"/>
    <property type="project" value="TreeGrafter"/>
</dbReference>
<dbReference type="GO" id="GO:0007411">
    <property type="term" value="P:axon guidance"/>
    <property type="evidence" value="ECO:0007669"/>
    <property type="project" value="TreeGrafter"/>
</dbReference>
<dbReference type="OrthoDB" id="10256089at2759"/>
<feature type="compositionally biased region" description="Low complexity" evidence="7">
    <location>
        <begin position="251"/>
        <end position="268"/>
    </location>
</feature>
<dbReference type="SUPFAM" id="SSF50729">
    <property type="entry name" value="PH domain-like"/>
    <property type="match status" value="1"/>
</dbReference>
<proteinExistence type="predicted"/>
<dbReference type="InterPro" id="IPR001849">
    <property type="entry name" value="PH_domain"/>
</dbReference>
<dbReference type="InterPro" id="IPR000219">
    <property type="entry name" value="DH_dom"/>
</dbReference>
<dbReference type="PROSITE" id="PS00108">
    <property type="entry name" value="PROTEIN_KINASE_ST"/>
    <property type="match status" value="1"/>
</dbReference>
<evidence type="ECO:0000256" key="2">
    <source>
        <dbReference type="ARBA" id="ARBA00022658"/>
    </source>
</evidence>
<evidence type="ECO:0000256" key="3">
    <source>
        <dbReference type="ARBA" id="ARBA00022741"/>
    </source>
</evidence>
<feature type="compositionally biased region" description="Polar residues" evidence="7">
    <location>
        <begin position="764"/>
        <end position="783"/>
    </location>
</feature>
<dbReference type="InterPro" id="IPR001452">
    <property type="entry name" value="SH3_domain"/>
</dbReference>
<accession>A0A7R8CXX2</accession>
<dbReference type="CDD" id="cd00063">
    <property type="entry name" value="FN3"/>
    <property type="match status" value="1"/>
</dbReference>
<dbReference type="SUPFAM" id="SSF48065">
    <property type="entry name" value="DBL homology domain (DH-domain)"/>
    <property type="match status" value="1"/>
</dbReference>
<dbReference type="SMART" id="SM00233">
    <property type="entry name" value="PH"/>
    <property type="match status" value="1"/>
</dbReference>
<dbReference type="PROSITE" id="PS50002">
    <property type="entry name" value="SH3"/>
    <property type="match status" value="1"/>
</dbReference>
<dbReference type="Gene3D" id="2.30.29.30">
    <property type="entry name" value="Pleckstrin-homology domain (PH domain)/Phosphotyrosine-binding domain (PTB)"/>
    <property type="match status" value="1"/>
</dbReference>
<evidence type="ECO:0000256" key="4">
    <source>
        <dbReference type="ARBA" id="ARBA00022840"/>
    </source>
</evidence>
<feature type="compositionally biased region" description="Low complexity" evidence="7">
    <location>
        <begin position="287"/>
        <end position="301"/>
    </location>
</feature>
<dbReference type="InterPro" id="IPR000719">
    <property type="entry name" value="Prot_kinase_dom"/>
</dbReference>
<dbReference type="SUPFAM" id="SSF56112">
    <property type="entry name" value="Protein kinase-like (PK-like)"/>
    <property type="match status" value="1"/>
</dbReference>
<protein>
    <submittedName>
        <fullName evidence="8">Triple functional domain protein</fullName>
    </submittedName>
</protein>
<dbReference type="InterPro" id="IPR011009">
    <property type="entry name" value="Kinase-like_dom_sf"/>
</dbReference>
<evidence type="ECO:0000256" key="6">
    <source>
        <dbReference type="PROSITE-ProRule" id="PRU10141"/>
    </source>
</evidence>
<sequence>MERSSTFSIFDRRASSFRRSSVSLASNLLRRSSSSVTAEQKPSKKYGKNHSSHESGGTSGTTSRGAGASSFENTLFLKTEKWRVLAKKVLGNVNEEDQGKRPPLPPSAAFTNKNNHEDSNEASNSSSSPVGKKRGLGGVTIFYYYFIQKLMINTENFYYNDIILSYFSRWLPNIRKLSQGKLDKGGGAPSPLSGPEGGGTRHLPLIKQTSKSKIVGTSSGGLITKAPSFTTVEGMGNKSSHPSECEDDMKSSSASASTTAAIVASTSTSHEETEDVDVAEVPPPMQPISSIPPTTSTSSPPEGLDMSECSITDKGTENDSTLVCDSSSNNDKTLKGERSDTLESNDETSNSSALIQRQYRLNELLDSEKMYVKDLEQCCQYINYMKDFKEGGKDESIHMPDDLKEGKDRMIFGNIEAIYEWHRDFFSKNLEKCIQNPIELGNLFKKYDRKFQMYVVYCQNKPKSEYIVSEYIDTYFEEIRMKLGAGMLEEAEAISRAFHVMTIVPNQANDMMDIGRLQGFEGKITAQGKLLYRGPLSCLDNFSGGPIPNGGGSTAKMKPFTVFLFEQIMIFSETVGKKTQFTSPVYVYVAHFLVNKMSLEENVDDGHPCKFMIRSTDPARDALNIMCQTDEPESRDKWISIIKKQLQTQMDFLRALQAPIAYHNKLAKDYSSYDMNHLWEVVGAAREKLSSSGTVGGDEQQTSVSPPLLQQALKQQPEQHQRQSPPPAASSSMTLDRKKLHTLGRPRTRSDDFTDDKGKFNSKGIMSSYNNNQESDQESSHSSNNKLVKVLIDHEASGEGEISVLAGDMIHILSIDLQRTPHSYYISKTSDHGEELKGWVPTSIINERKVLQSPQTWSYRKFQSRSASSPIPRPRMDHNLPTKTIITTWKGPSGKDMSIFQSKKFNFVSADAGEYQCLVKYPSDEDKIKIVTFDLQVVRSCVPSRPGQPRIQDLKGSSVVLIWDYSDVMTKLSFTVEYCRLRSGHWTPVKTNINGGLCIIDNLCPGETYSFRILAVDDESVVSSQPSLPSQPLAIPLGGDFHAVGGGGNFQCSSRKIPHRTLPTNTPLESTLWKRDFERKFIELEELGRGRYSVVRRCQEILTGTESAVKFINRRKQDREITKCEYEILNSLKGHPHIVEGFELFLTSSSDAIVMEMIHYSLPLFEVLCQKTHYTEGNIQFYMTQLLKALEHIHSKGIAHLDLKPENLLLQTSTKTLKLIDFGSAQRLNDDDEVRSQNQLSTKGPEFLAPEILSENKPLGAFTDMWGFGVLIYVSLSGLSPFLTTQRKKRPLISFDATLVFPKNIFQNFQSQQRKSFHNSCAWMVMFENLPKSACRVRNGFEMQEHHPTPRMNLPY</sequence>
<dbReference type="Gene3D" id="1.20.900.10">
    <property type="entry name" value="Dbl homology (DH) domain"/>
    <property type="match status" value="1"/>
</dbReference>
<reference evidence="8" key="1">
    <citation type="submission" date="2021-02" db="EMBL/GenBank/DDBJ databases">
        <authorList>
            <person name="Bekaert M."/>
        </authorList>
    </citation>
    <scope>NUCLEOTIDE SEQUENCE</scope>
    <source>
        <strain evidence="8">IoA-00</strain>
    </source>
</reference>
<dbReference type="GO" id="GO:0005524">
    <property type="term" value="F:ATP binding"/>
    <property type="evidence" value="ECO:0007669"/>
    <property type="project" value="UniProtKB-UniRule"/>
</dbReference>
<dbReference type="InterPro" id="IPR003961">
    <property type="entry name" value="FN3_dom"/>
</dbReference>
<keyword evidence="4 6" id="KW-0067">ATP-binding</keyword>
<feature type="compositionally biased region" description="Basic and acidic residues" evidence="7">
    <location>
        <begin position="748"/>
        <end position="759"/>
    </location>
</feature>
<evidence type="ECO:0000313" key="8">
    <source>
        <dbReference type="EMBL" id="CAF2936194.1"/>
    </source>
</evidence>
<dbReference type="Pfam" id="PF00069">
    <property type="entry name" value="Pkinase"/>
    <property type="match status" value="1"/>
</dbReference>
<keyword evidence="3 6" id="KW-0547">Nucleotide-binding</keyword>
<keyword evidence="1 5" id="KW-0728">SH3 domain</keyword>
<evidence type="ECO:0000256" key="5">
    <source>
        <dbReference type="PROSITE-ProRule" id="PRU00192"/>
    </source>
</evidence>